<dbReference type="GO" id="GO:0005506">
    <property type="term" value="F:iron ion binding"/>
    <property type="evidence" value="ECO:0007669"/>
    <property type="project" value="InterPro"/>
</dbReference>
<dbReference type="EMBL" id="MSCJ01000004">
    <property type="protein sequence ID" value="PQJ58485.1"/>
    <property type="molecule type" value="Genomic_DNA"/>
</dbReference>
<proteinExistence type="predicted"/>
<evidence type="ECO:0000313" key="3">
    <source>
        <dbReference type="Proteomes" id="UP000238730"/>
    </source>
</evidence>
<accession>A0A2S7V9C7</accession>
<dbReference type="Proteomes" id="UP000238730">
    <property type="component" value="Unassembled WGS sequence"/>
</dbReference>
<organism evidence="2 3">
    <name type="scientific">Photobacterium angustum</name>
    <dbReference type="NCBI Taxonomy" id="661"/>
    <lineage>
        <taxon>Bacteria</taxon>
        <taxon>Pseudomonadati</taxon>
        <taxon>Pseudomonadota</taxon>
        <taxon>Gammaproteobacteria</taxon>
        <taxon>Vibrionales</taxon>
        <taxon>Vibrionaceae</taxon>
        <taxon>Photobacterium</taxon>
    </lineage>
</organism>
<dbReference type="Gene3D" id="3.90.1010.10">
    <property type="match status" value="1"/>
</dbReference>
<gene>
    <name evidence="2" type="ORF">BTO08_22250</name>
</gene>
<reference evidence="2 3" key="1">
    <citation type="submission" date="2016-12" db="EMBL/GenBank/DDBJ databases">
        <title>Diversity of luminous bacteria.</title>
        <authorList>
            <person name="Yoshizawa S."/>
            <person name="Kogure K."/>
        </authorList>
    </citation>
    <scope>NUCLEOTIDE SEQUENCE [LARGE SCALE GENOMIC DNA]</scope>
    <source>
        <strain evidence="2 3">LC1-200</strain>
        <plasmid evidence="2">p1</plasmid>
    </source>
</reference>
<comment type="caution">
    <text evidence="2">The sequence shown here is derived from an EMBL/GenBank/DDBJ whole genome shotgun (WGS) entry which is preliminary data.</text>
</comment>
<dbReference type="AlphaFoldDB" id="A0A2S7V9C7"/>
<dbReference type="GO" id="GO:0016226">
    <property type="term" value="P:iron-sulfur cluster assembly"/>
    <property type="evidence" value="ECO:0007669"/>
    <property type="project" value="InterPro"/>
</dbReference>
<evidence type="ECO:0000259" key="1">
    <source>
        <dbReference type="Pfam" id="PF01592"/>
    </source>
</evidence>
<geneLocation type="plasmid" evidence="2">
    <name>p1</name>
</geneLocation>
<evidence type="ECO:0000313" key="2">
    <source>
        <dbReference type="EMBL" id="PQJ58485.1"/>
    </source>
</evidence>
<sequence>MYNDIIITNFTAPTCSGELTSPDVTFMVGNSVCGDRIEIALNTKNQSITEAKFQAWGCATSVATANIFCNAITEKSASQIQQWPVSDMAPLLGDLEPSQQHCVAILEGLFEELAKSINSTNGEMTFNVEAKHVSAT</sequence>
<dbReference type="CDD" id="cd06664">
    <property type="entry name" value="IscU_like"/>
    <property type="match status" value="1"/>
</dbReference>
<dbReference type="Pfam" id="PF01592">
    <property type="entry name" value="NifU_N"/>
    <property type="match status" value="1"/>
</dbReference>
<dbReference type="RefSeq" id="WP_105062744.1">
    <property type="nucleotide sequence ID" value="NZ_MSCJ01000004.1"/>
</dbReference>
<dbReference type="OrthoDB" id="9804157at2"/>
<dbReference type="GO" id="GO:0051536">
    <property type="term" value="F:iron-sulfur cluster binding"/>
    <property type="evidence" value="ECO:0007669"/>
    <property type="project" value="InterPro"/>
</dbReference>
<keyword evidence="2" id="KW-0614">Plasmid</keyword>
<feature type="domain" description="NIF system FeS cluster assembly NifU N-terminal" evidence="1">
    <location>
        <begin position="1"/>
        <end position="105"/>
    </location>
</feature>
<dbReference type="InterPro" id="IPR002871">
    <property type="entry name" value="NIF_FeS_clus_asmbl_NifU_N"/>
</dbReference>
<protein>
    <recommendedName>
        <fullName evidence="1">NIF system FeS cluster assembly NifU N-terminal domain-containing protein</fullName>
    </recommendedName>
</protein>
<dbReference type="SUPFAM" id="SSF82649">
    <property type="entry name" value="SufE/NifU"/>
    <property type="match status" value="1"/>
</dbReference>
<name>A0A2S7V9C7_PHOAN</name>